<name>G0NNL4_CAEBE</name>
<gene>
    <name evidence="2" type="ORF">CAEBREN_04156</name>
</gene>
<dbReference type="AlphaFoldDB" id="G0NNL4"/>
<proteinExistence type="predicted"/>
<dbReference type="HOGENOM" id="CLU_1230862_0_0_1"/>
<organism evidence="3">
    <name type="scientific">Caenorhabditis brenneri</name>
    <name type="common">Nematode worm</name>
    <dbReference type="NCBI Taxonomy" id="135651"/>
    <lineage>
        <taxon>Eukaryota</taxon>
        <taxon>Metazoa</taxon>
        <taxon>Ecdysozoa</taxon>
        <taxon>Nematoda</taxon>
        <taxon>Chromadorea</taxon>
        <taxon>Rhabditida</taxon>
        <taxon>Rhabditina</taxon>
        <taxon>Rhabditomorpha</taxon>
        <taxon>Rhabditoidea</taxon>
        <taxon>Rhabditidae</taxon>
        <taxon>Peloderinae</taxon>
        <taxon>Caenorhabditis</taxon>
    </lineage>
</organism>
<dbReference type="InParanoid" id="G0NNL4"/>
<evidence type="ECO:0000313" key="2">
    <source>
        <dbReference type="EMBL" id="EGT34627.1"/>
    </source>
</evidence>
<keyword evidence="3" id="KW-1185">Reference proteome</keyword>
<evidence type="ECO:0000313" key="3">
    <source>
        <dbReference type="Proteomes" id="UP000008068"/>
    </source>
</evidence>
<dbReference type="Proteomes" id="UP000008068">
    <property type="component" value="Unassembled WGS sequence"/>
</dbReference>
<accession>G0NNL4</accession>
<feature type="compositionally biased region" description="Basic residues" evidence="1">
    <location>
        <begin position="184"/>
        <end position="195"/>
    </location>
</feature>
<evidence type="ECO:0000256" key="1">
    <source>
        <dbReference type="SAM" id="MobiDB-lite"/>
    </source>
</evidence>
<protein>
    <submittedName>
        <fullName evidence="2">Uncharacterized protein</fullName>
    </submittedName>
</protein>
<dbReference type="EMBL" id="GL379915">
    <property type="protein sequence ID" value="EGT34627.1"/>
    <property type="molecule type" value="Genomic_DNA"/>
</dbReference>
<reference evidence="3" key="1">
    <citation type="submission" date="2011-07" db="EMBL/GenBank/DDBJ databases">
        <authorList>
            <consortium name="Caenorhabditis brenneri Sequencing and Analysis Consortium"/>
            <person name="Wilson R.K."/>
        </authorList>
    </citation>
    <scope>NUCLEOTIDE SEQUENCE [LARGE SCALE GENOMIC DNA]</scope>
    <source>
        <strain evidence="3">PB2801</strain>
    </source>
</reference>
<feature type="region of interest" description="Disordered" evidence="1">
    <location>
        <begin position="159"/>
        <end position="206"/>
    </location>
</feature>
<sequence>MNQSEQLEMIGKEDSYDAFEQDNLVVQEEYNSGQENSVKLGSCFMKKLSKKFENINTSDAPENFPTFSIPSFDIQEFLFGKSGDLEDTKKNNQEVVDRYLADHGLPLTTNITLSNVPTGWVLNHDKDETKDQDEGIFYPVTSVSSSLLPLSPLFNGTTPNINIHDEKDSSNKKNLRSHPYARSSSKKNQQKKKQNHQAEIPQPCYSNTNRLAADDGCFGDHFINQ</sequence>